<comment type="function">
    <text evidence="3">Participates in chromosomal partition during cell division. May act via the formation of a condensin-like complex containing Smc and ScpB that pull DNA away from mid-cell into both cell halves.</text>
</comment>
<evidence type="ECO:0000313" key="5">
    <source>
        <dbReference type="Proteomes" id="UP000051181"/>
    </source>
</evidence>
<dbReference type="Gene3D" id="1.10.10.580">
    <property type="entry name" value="Structural maintenance of chromosome 1. Chain E"/>
    <property type="match status" value="1"/>
</dbReference>
<reference evidence="4 5" key="1">
    <citation type="journal article" date="2015" name="Genome Announc.">
        <title>Expanding the biotechnology potential of lactobacilli through comparative genomics of 213 strains and associated genera.</title>
        <authorList>
            <person name="Sun Z."/>
            <person name="Harris H.M."/>
            <person name="McCann A."/>
            <person name="Guo C."/>
            <person name="Argimon S."/>
            <person name="Zhang W."/>
            <person name="Yang X."/>
            <person name="Jeffery I.B."/>
            <person name="Cooney J.C."/>
            <person name="Kagawa T.F."/>
            <person name="Liu W."/>
            <person name="Song Y."/>
            <person name="Salvetti E."/>
            <person name="Wrobel A."/>
            <person name="Rasinkangas P."/>
            <person name="Parkhill J."/>
            <person name="Rea M.C."/>
            <person name="O'Sullivan O."/>
            <person name="Ritari J."/>
            <person name="Douillard F.P."/>
            <person name="Paul Ross R."/>
            <person name="Yang R."/>
            <person name="Briner A.E."/>
            <person name="Felis G.E."/>
            <person name="de Vos W.M."/>
            <person name="Barrangou R."/>
            <person name="Klaenhammer T.R."/>
            <person name="Caufield P.W."/>
            <person name="Cui Y."/>
            <person name="Zhang H."/>
            <person name="O'Toole P.W."/>
        </authorList>
    </citation>
    <scope>NUCLEOTIDE SEQUENCE [LARGE SCALE GENOMIC DNA]</scope>
    <source>
        <strain evidence="4 5">DSM 20001</strain>
    </source>
</reference>
<gene>
    <name evidence="3" type="primary">scpA</name>
    <name evidence="4" type="ORF">FD22_GL001392</name>
</gene>
<keyword evidence="3" id="KW-0963">Cytoplasm</keyword>
<dbReference type="AlphaFoldDB" id="A0A0R1F6W4"/>
<organism evidence="4 5">
    <name type="scientific">Loigolactobacillus coryniformis subsp. coryniformis KCTC 3167 = DSM 20001</name>
    <dbReference type="NCBI Taxonomy" id="913848"/>
    <lineage>
        <taxon>Bacteria</taxon>
        <taxon>Bacillati</taxon>
        <taxon>Bacillota</taxon>
        <taxon>Bacilli</taxon>
        <taxon>Lactobacillales</taxon>
        <taxon>Lactobacillaceae</taxon>
        <taxon>Loigolactobacillus</taxon>
    </lineage>
</organism>
<dbReference type="InterPro" id="IPR023093">
    <property type="entry name" value="ScpA-like_C"/>
</dbReference>
<evidence type="ECO:0000256" key="1">
    <source>
        <dbReference type="ARBA" id="ARBA00022829"/>
    </source>
</evidence>
<dbReference type="GO" id="GO:0051301">
    <property type="term" value="P:cell division"/>
    <property type="evidence" value="ECO:0007669"/>
    <property type="project" value="UniProtKB-KW"/>
</dbReference>
<dbReference type="GO" id="GO:0005737">
    <property type="term" value="C:cytoplasm"/>
    <property type="evidence" value="ECO:0007669"/>
    <property type="project" value="UniProtKB-SubCell"/>
</dbReference>
<dbReference type="PANTHER" id="PTHR33969:SF2">
    <property type="entry name" value="SEGREGATION AND CONDENSATION PROTEIN A"/>
    <property type="match status" value="1"/>
</dbReference>
<dbReference type="PATRIC" id="fig|913848.6.peg.1430"/>
<sequence>MSLVALTVKLPEFEGPLDLLLHLIKDSEMNIYDIPIVAITSQYLDYLHSLQQVQLEVAGDYFVMAATLMRIKSQWLLPQPEEPLLDEDVNSEDPRDELVAQLLTYQAYKEAAADLQNREQERKDYFSKAPSLLASAEPIPMPDQPLALTELTAAFTALLRRQQPQTPVTRNVQCETITVAEKVTQITQALRHSAQGQLDFTRLLSTEPSIEETVTTFMAVLELMKNKQIACFQAQTLAPITVALKEEVA</sequence>
<dbReference type="Pfam" id="PF02616">
    <property type="entry name" value="SMC_ScpA"/>
    <property type="match status" value="1"/>
</dbReference>
<dbReference type="Gene3D" id="6.10.250.2410">
    <property type="match status" value="1"/>
</dbReference>
<keyword evidence="1 3" id="KW-0159">Chromosome partition</keyword>
<dbReference type="InterPro" id="IPR003768">
    <property type="entry name" value="ScpA"/>
</dbReference>
<keyword evidence="3" id="KW-0132">Cell division</keyword>
<dbReference type="GO" id="GO:0006260">
    <property type="term" value="P:DNA replication"/>
    <property type="evidence" value="ECO:0007669"/>
    <property type="project" value="UniProtKB-UniRule"/>
</dbReference>
<dbReference type="eggNOG" id="COG1354">
    <property type="taxonomic scope" value="Bacteria"/>
</dbReference>
<comment type="subunit">
    <text evidence="3">Component of a cohesin-like complex composed of ScpA, ScpB and the Smc homodimer, in which ScpA and ScpB bind to the head domain of Smc. The presence of the three proteins is required for the association of the complex with DNA.</text>
</comment>
<comment type="caution">
    <text evidence="4">The sequence shown here is derived from an EMBL/GenBank/DDBJ whole genome shotgun (WGS) entry which is preliminary data.</text>
</comment>
<name>A0A0R1F6W4_9LACO</name>
<dbReference type="PANTHER" id="PTHR33969">
    <property type="entry name" value="SEGREGATION AND CONDENSATION PROTEIN A"/>
    <property type="match status" value="1"/>
</dbReference>
<accession>A0A0R1F6W4</accession>
<evidence type="ECO:0000256" key="2">
    <source>
        <dbReference type="ARBA" id="ARBA00044777"/>
    </source>
</evidence>
<evidence type="ECO:0000313" key="4">
    <source>
        <dbReference type="EMBL" id="KRK16083.1"/>
    </source>
</evidence>
<protein>
    <recommendedName>
        <fullName evidence="2 3">Segregation and condensation protein A</fullName>
    </recommendedName>
</protein>
<comment type="similarity">
    <text evidence="3">Belongs to the ScpA family.</text>
</comment>
<comment type="subcellular location">
    <subcellularLocation>
        <location evidence="3">Cytoplasm</location>
    </subcellularLocation>
    <text evidence="3">Associated with two foci at the outer edges of the nucleoid region in young cells, and at four foci within both cell halves in older cells.</text>
</comment>
<evidence type="ECO:0000256" key="3">
    <source>
        <dbReference type="HAMAP-Rule" id="MF_01805"/>
    </source>
</evidence>
<dbReference type="EMBL" id="AZCN01000037">
    <property type="protein sequence ID" value="KRK16083.1"/>
    <property type="molecule type" value="Genomic_DNA"/>
</dbReference>
<proteinExistence type="inferred from homology"/>
<dbReference type="Proteomes" id="UP000051181">
    <property type="component" value="Unassembled WGS sequence"/>
</dbReference>
<dbReference type="HAMAP" id="MF_01805">
    <property type="entry name" value="ScpA"/>
    <property type="match status" value="1"/>
</dbReference>
<keyword evidence="3" id="KW-0131">Cell cycle</keyword>
<dbReference type="GO" id="GO:0007059">
    <property type="term" value="P:chromosome segregation"/>
    <property type="evidence" value="ECO:0007669"/>
    <property type="project" value="UniProtKB-UniRule"/>
</dbReference>